<dbReference type="AlphaFoldDB" id="A0A6J5HPZ0"/>
<gene>
    <name evidence="4" type="ORF">AAIK43_09425</name>
    <name evidence="3" type="ORF">FOC81_12725</name>
</gene>
<accession>A0A6J5HPZ0</accession>
<protein>
    <submittedName>
        <fullName evidence="3">DUF378 domain-containing protein</fullName>
    </submittedName>
</protein>
<evidence type="ECO:0000256" key="2">
    <source>
        <dbReference type="SAM" id="Phobius"/>
    </source>
</evidence>
<dbReference type="RefSeq" id="WP_088146322.1">
    <property type="nucleotide sequence ID" value="NZ_CADIKP010000014.1"/>
</dbReference>
<reference evidence="3 5" key="1">
    <citation type="submission" date="2020-05" db="EMBL/GenBank/DDBJ databases">
        <title>FDA dAtabase for Regulatory Grade micrObial Sequences (FDA-ARGOS): Supporting development and validation of Infectious Disease Dx tests.</title>
        <authorList>
            <person name="Sproer C."/>
            <person name="Gronow S."/>
            <person name="Severitt S."/>
            <person name="Schroder I."/>
            <person name="Tallon L."/>
            <person name="Sadzewicz L."/>
            <person name="Zhao X."/>
            <person name="Vavikolanu K."/>
            <person name="Mehta A."/>
            <person name="Aluvathingal J."/>
            <person name="Nadendla S."/>
            <person name="Myers T."/>
            <person name="Yan Y."/>
            <person name="Sichtig H."/>
        </authorList>
    </citation>
    <scope>NUCLEOTIDE SEQUENCE [LARGE SCALE GENOMIC DNA]</scope>
    <source>
        <strain evidence="3 5">FDAARGOS_787</strain>
    </source>
</reference>
<reference evidence="4 6" key="2">
    <citation type="submission" date="2024-05" db="EMBL/GenBank/DDBJ databases">
        <title>Achromobacter denitrificans. BP1, complete genome.</title>
        <authorList>
            <person name="Zhang B."/>
        </authorList>
    </citation>
    <scope>NUCLEOTIDE SEQUENCE [LARGE SCALE GENOMIC DNA]</scope>
    <source>
        <strain evidence="4 6">BP1</strain>
    </source>
</reference>
<name>A0A6J5HPZ0_ACHDE</name>
<keyword evidence="2" id="KW-0472">Membrane</keyword>
<sequence>MDMPGNDEDFSISQDEPPPATSPQASGLSVLDWAALIAIVAGGLNSGLIAAVDLDVFGRFLPAGFVTRAVYGLIGLAALHCVVLLFRLGEGGD</sequence>
<evidence type="ECO:0000313" key="3">
    <source>
        <dbReference type="EMBL" id="QKQ47509.1"/>
    </source>
</evidence>
<feature type="transmembrane region" description="Helical" evidence="2">
    <location>
        <begin position="69"/>
        <end position="88"/>
    </location>
</feature>
<evidence type="ECO:0000313" key="4">
    <source>
        <dbReference type="EMBL" id="XAN18239.1"/>
    </source>
</evidence>
<keyword evidence="2" id="KW-1133">Transmembrane helix</keyword>
<organism evidence="3 5">
    <name type="scientific">Achromobacter denitrificans</name>
    <name type="common">Alcaligenes denitrificans</name>
    <dbReference type="NCBI Taxonomy" id="32002"/>
    <lineage>
        <taxon>Bacteria</taxon>
        <taxon>Pseudomonadati</taxon>
        <taxon>Pseudomonadota</taxon>
        <taxon>Betaproteobacteria</taxon>
        <taxon>Burkholderiales</taxon>
        <taxon>Alcaligenaceae</taxon>
        <taxon>Achromobacter</taxon>
    </lineage>
</organism>
<dbReference type="EMBL" id="CP054569">
    <property type="protein sequence ID" value="QKQ47509.1"/>
    <property type="molecule type" value="Genomic_DNA"/>
</dbReference>
<evidence type="ECO:0000313" key="5">
    <source>
        <dbReference type="Proteomes" id="UP000509782"/>
    </source>
</evidence>
<keyword evidence="6" id="KW-1185">Reference proteome</keyword>
<dbReference type="EMBL" id="CP154792">
    <property type="protein sequence ID" value="XAN18239.1"/>
    <property type="molecule type" value="Genomic_DNA"/>
</dbReference>
<feature type="transmembrane region" description="Helical" evidence="2">
    <location>
        <begin position="33"/>
        <end position="57"/>
    </location>
</feature>
<keyword evidence="2" id="KW-0812">Transmembrane</keyword>
<proteinExistence type="predicted"/>
<evidence type="ECO:0000313" key="6">
    <source>
        <dbReference type="Proteomes" id="UP001446337"/>
    </source>
</evidence>
<feature type="region of interest" description="Disordered" evidence="1">
    <location>
        <begin position="1"/>
        <end position="26"/>
    </location>
</feature>
<feature type="compositionally biased region" description="Acidic residues" evidence="1">
    <location>
        <begin position="1"/>
        <end position="10"/>
    </location>
</feature>
<dbReference type="InterPro" id="IPR007211">
    <property type="entry name" value="DUF378"/>
</dbReference>
<dbReference type="Pfam" id="PF04070">
    <property type="entry name" value="DUF378"/>
    <property type="match status" value="1"/>
</dbReference>
<dbReference type="Proteomes" id="UP001446337">
    <property type="component" value="Chromosome"/>
</dbReference>
<evidence type="ECO:0000256" key="1">
    <source>
        <dbReference type="SAM" id="MobiDB-lite"/>
    </source>
</evidence>
<dbReference type="Proteomes" id="UP000509782">
    <property type="component" value="Chromosome"/>
</dbReference>